<dbReference type="InterPro" id="IPR050496">
    <property type="entry name" value="SNF2_RAD54_helicase_repair"/>
</dbReference>
<dbReference type="PANTHER" id="PTHR45629:SF7">
    <property type="entry name" value="DNA EXCISION REPAIR PROTEIN ERCC-6-RELATED"/>
    <property type="match status" value="1"/>
</dbReference>
<dbReference type="InterPro" id="IPR022138">
    <property type="entry name" value="DUF3670"/>
</dbReference>
<feature type="region of interest" description="Disordered" evidence="3">
    <location>
        <begin position="240"/>
        <end position="281"/>
    </location>
</feature>
<keyword evidence="2" id="KW-0862">Zinc</keyword>
<dbReference type="PROSITE" id="PS51192">
    <property type="entry name" value="HELICASE_ATP_BIND_1"/>
    <property type="match status" value="1"/>
</dbReference>
<dbReference type="Pfam" id="PF04434">
    <property type="entry name" value="SWIM"/>
    <property type="match status" value="1"/>
</dbReference>
<dbReference type="InterPro" id="IPR027417">
    <property type="entry name" value="P-loop_NTPase"/>
</dbReference>
<reference evidence="7 8" key="1">
    <citation type="submission" date="2013-04" db="EMBL/GenBank/DDBJ databases">
        <title>The Genome Sequence of Treponema medium ATCC 700293.</title>
        <authorList>
            <consortium name="The Broad Institute Genomics Platform"/>
            <person name="Earl A."/>
            <person name="Ward D."/>
            <person name="Feldgarden M."/>
            <person name="Gevers D."/>
            <person name="Leonetti C."/>
            <person name="Blanton J.M."/>
            <person name="Dewhirst F.E."/>
            <person name="Izard J."/>
            <person name="Walker B."/>
            <person name="Young S."/>
            <person name="Zeng Q."/>
            <person name="Gargeya S."/>
            <person name="Fitzgerald M."/>
            <person name="Haas B."/>
            <person name="Abouelleil A."/>
            <person name="Allen A.W."/>
            <person name="Alvarado L."/>
            <person name="Arachchi H.M."/>
            <person name="Berlin A.M."/>
            <person name="Chapman S.B."/>
            <person name="Gainer-Dewar J."/>
            <person name="Goldberg J."/>
            <person name="Griggs A."/>
            <person name="Gujja S."/>
            <person name="Hansen M."/>
            <person name="Howarth C."/>
            <person name="Imamovic A."/>
            <person name="Ireland A."/>
            <person name="Larimer J."/>
            <person name="McCowan C."/>
            <person name="Murphy C."/>
            <person name="Pearson M."/>
            <person name="Poon T.W."/>
            <person name="Priest M."/>
            <person name="Roberts A."/>
            <person name="Saif S."/>
            <person name="Shea T."/>
            <person name="Sisk P."/>
            <person name="Sykes S."/>
            <person name="Wortman J."/>
            <person name="Nusbaum C."/>
            <person name="Birren B."/>
        </authorList>
    </citation>
    <scope>NUCLEOTIDE SEQUENCE [LARGE SCALE GENOMIC DNA]</scope>
    <source>
        <strain evidence="7 8">ATCC 700293</strain>
    </source>
</reference>
<dbReference type="AlphaFoldDB" id="A0AA87NT24"/>
<dbReference type="PANTHER" id="PTHR45629">
    <property type="entry name" value="SNF2/RAD54 FAMILY MEMBER"/>
    <property type="match status" value="1"/>
</dbReference>
<dbReference type="Pfam" id="PF00176">
    <property type="entry name" value="SNF2-rel_dom"/>
    <property type="match status" value="1"/>
</dbReference>
<evidence type="ECO:0000256" key="3">
    <source>
        <dbReference type="SAM" id="MobiDB-lite"/>
    </source>
</evidence>
<evidence type="ECO:0000259" key="4">
    <source>
        <dbReference type="PROSITE" id="PS50966"/>
    </source>
</evidence>
<proteinExistence type="predicted"/>
<evidence type="ECO:0000256" key="2">
    <source>
        <dbReference type="PROSITE-ProRule" id="PRU00325"/>
    </source>
</evidence>
<protein>
    <submittedName>
        <fullName evidence="7">Uncharacterized protein</fullName>
    </submittedName>
</protein>
<dbReference type="SUPFAM" id="SSF52540">
    <property type="entry name" value="P-loop containing nucleoside triphosphate hydrolases"/>
    <property type="match status" value="2"/>
</dbReference>
<dbReference type="GO" id="GO:0015616">
    <property type="term" value="F:DNA translocase activity"/>
    <property type="evidence" value="ECO:0007669"/>
    <property type="project" value="TreeGrafter"/>
</dbReference>
<sequence>MARSKYGTTPWGAWFLRMLESYDGDGRVSRGKSYANTGKVDSLVISGNKVAARVAGHYDPWYYISLTFPRISEPNQKKLEKILTEHPADFIALGNGTMTERLVTLFEAKDIRFIPRRWSLIESDCSCPDSASLCKHIAAVLYILAKEIDHDPRLLFQLAGIDLAELRAKILPAAGNMSAEPALTVVPEQGASPADNTAADSAMDVTPAAGTAIFEIPNTDTVAAGGTIAGQVSDTALETPVTGNASTAGAQRKARQSGAAGRATKTSPLPVPSDPEYEHPVPLSLRRADEPAQDVPAELPRFPLEESFLPLISALLPPLTPFYDDDLVAAFKELYHKLIVRQNKEFELTLEQRIAVLMKSGTDCASAATLCGSSRLLYTQVRLDTAKLPKQKTAGVPAFPLQKEAALQLRVRLPNGTEAALTLVQALHLLRGVTPLTDSPDGMKAAYTVLTLGERLIAESALLPAVFLDPVTRKLAIFWKPLTSAQAVSAAIDRCASFITEAFFPQVKSWGRRYCAELLLTAFLTEYVHTTGFMPAGIRQAEQGIATLFFQGATINTKAPGMRRLPASITRWLAALYYDSNSLRFRLILEEAKKSDFQISAEVCHSEETNNRFVPFSRIADSVQLESKTVEFAIALSAYLPKLTEMIGQKSVPLTQEETAVFLRTAAPLLSRFGIEVVLPKTLQRALKPRAVFQLKRQKGAGSVQSYLSLDNLMDYDRSIMLGDTVISAKKFRALMKQSSGLVKFNDRYILVDPEHTARLLETMQHERPDINEVIQGTLTGDTVMADGAPFSYSLFRETDAAVPRTLQATLRPYQEKGFQWLYSTIKSGFGCLLGDDMGLGKTLQVIALILKLKEQGFEHSGILIAAPASLLPNWEYELHTFAPSLRCTILHGQGRRFSAKSDIHITTYQTLQRDVKKLSEKIFDCLIIDEAQAVKNTQTKNAQALRFVQAQSRIAMTGTPVENSLEDMRALFDFIIPGYLGSAETFRKKWRIPIELHGDAETAESFQKITAPFLLRRLKTDPAVISDLPEKVITPQYCRLTPEQIALYESLVETQLKSVLKTEDGIQRNALVLKLLTALKQVCNHPHVYDESFQTDIALSGKTAALMQLLGEILDAGEKTLIFSQYTQTLFLLRKLIHEQFGDEPLLLHGQMPLTARKDAVESFQTDPAQRIFLISLKAGGTGLNLTAATRVIHFDLWYNPAIEDQATDRAFRIGQHNTVFVSRFICAGTFEEKIDEMIQKKRHISQMTLSGGESWIGKMSNEELAELFQ</sequence>
<dbReference type="InterPro" id="IPR007527">
    <property type="entry name" value="Znf_SWIM"/>
</dbReference>
<dbReference type="CDD" id="cd18793">
    <property type="entry name" value="SF2_C_SNF"/>
    <property type="match status" value="1"/>
</dbReference>
<feature type="domain" description="Helicase C-terminal" evidence="6">
    <location>
        <begin position="1106"/>
        <end position="1262"/>
    </location>
</feature>
<dbReference type="InterPro" id="IPR049730">
    <property type="entry name" value="SNF2/RAD54-like_C"/>
</dbReference>
<dbReference type="CDD" id="cd18012">
    <property type="entry name" value="DEXQc_arch_SWI2_SNF2"/>
    <property type="match status" value="1"/>
</dbReference>
<dbReference type="GO" id="GO:0008270">
    <property type="term" value="F:zinc ion binding"/>
    <property type="evidence" value="ECO:0007669"/>
    <property type="project" value="UniProtKB-KW"/>
</dbReference>
<dbReference type="SMART" id="SM00487">
    <property type="entry name" value="DEXDc"/>
    <property type="match status" value="1"/>
</dbReference>
<dbReference type="Pfam" id="PF00271">
    <property type="entry name" value="Helicase_C"/>
    <property type="match status" value="1"/>
</dbReference>
<feature type="domain" description="Helicase ATP-binding" evidence="5">
    <location>
        <begin position="823"/>
        <end position="979"/>
    </location>
</feature>
<evidence type="ECO:0000313" key="8">
    <source>
        <dbReference type="Proteomes" id="UP000014634"/>
    </source>
</evidence>
<dbReference type="InterPro" id="IPR000330">
    <property type="entry name" value="SNF2_N"/>
</dbReference>
<comment type="caution">
    <text evidence="7">The sequence shown here is derived from an EMBL/GenBank/DDBJ whole genome shotgun (WGS) entry which is preliminary data.</text>
</comment>
<dbReference type="Gene3D" id="3.40.50.10810">
    <property type="entry name" value="Tandem AAA-ATPase domain"/>
    <property type="match status" value="1"/>
</dbReference>
<dbReference type="InterPro" id="IPR038718">
    <property type="entry name" value="SNF2-like_sf"/>
</dbReference>
<gene>
    <name evidence="7" type="ORF">HMPREF9195_02026</name>
</gene>
<dbReference type="InterPro" id="IPR001650">
    <property type="entry name" value="Helicase_C-like"/>
</dbReference>
<dbReference type="PROSITE" id="PS50966">
    <property type="entry name" value="ZF_SWIM"/>
    <property type="match status" value="1"/>
</dbReference>
<dbReference type="Proteomes" id="UP000014634">
    <property type="component" value="Unassembled WGS sequence"/>
</dbReference>
<organism evidence="7 8">
    <name type="scientific">Treponema medium ATCC 700293</name>
    <dbReference type="NCBI Taxonomy" id="1125700"/>
    <lineage>
        <taxon>Bacteria</taxon>
        <taxon>Pseudomonadati</taxon>
        <taxon>Spirochaetota</taxon>
        <taxon>Spirochaetia</taxon>
        <taxon>Spirochaetales</taxon>
        <taxon>Treponemataceae</taxon>
        <taxon>Treponema</taxon>
    </lineage>
</organism>
<evidence type="ECO:0000313" key="7">
    <source>
        <dbReference type="EMBL" id="EPF27896.1"/>
    </source>
</evidence>
<accession>A0AA87NT24</accession>
<feature type="compositionally biased region" description="Polar residues" evidence="3">
    <location>
        <begin position="240"/>
        <end position="249"/>
    </location>
</feature>
<dbReference type="GO" id="GO:0016787">
    <property type="term" value="F:hydrolase activity"/>
    <property type="evidence" value="ECO:0007669"/>
    <property type="project" value="UniProtKB-KW"/>
</dbReference>
<keyword evidence="2" id="KW-0863">Zinc-finger</keyword>
<keyword evidence="2" id="KW-0479">Metal-binding</keyword>
<dbReference type="Pfam" id="PF12419">
    <property type="entry name" value="DUF3670"/>
    <property type="match status" value="1"/>
</dbReference>
<dbReference type="PROSITE" id="PS51194">
    <property type="entry name" value="HELICASE_CTER"/>
    <property type="match status" value="1"/>
</dbReference>
<dbReference type="SMART" id="SM00490">
    <property type="entry name" value="HELICc"/>
    <property type="match status" value="1"/>
</dbReference>
<evidence type="ECO:0000259" key="6">
    <source>
        <dbReference type="PROSITE" id="PS51194"/>
    </source>
</evidence>
<dbReference type="RefSeq" id="WP_016523955.1">
    <property type="nucleotide sequence ID" value="NZ_KE332517.1"/>
</dbReference>
<dbReference type="GO" id="GO:0005524">
    <property type="term" value="F:ATP binding"/>
    <property type="evidence" value="ECO:0007669"/>
    <property type="project" value="InterPro"/>
</dbReference>
<dbReference type="InterPro" id="IPR014001">
    <property type="entry name" value="Helicase_ATP-bd"/>
</dbReference>
<evidence type="ECO:0000256" key="1">
    <source>
        <dbReference type="ARBA" id="ARBA00022801"/>
    </source>
</evidence>
<keyword evidence="1" id="KW-0378">Hydrolase</keyword>
<feature type="domain" description="SWIM-type" evidence="4">
    <location>
        <begin position="117"/>
        <end position="145"/>
    </location>
</feature>
<evidence type="ECO:0000259" key="5">
    <source>
        <dbReference type="PROSITE" id="PS51192"/>
    </source>
</evidence>
<dbReference type="EMBL" id="ATFE01000014">
    <property type="protein sequence ID" value="EPF27896.1"/>
    <property type="molecule type" value="Genomic_DNA"/>
</dbReference>
<dbReference type="Gene3D" id="3.40.50.300">
    <property type="entry name" value="P-loop containing nucleotide triphosphate hydrolases"/>
    <property type="match status" value="1"/>
</dbReference>
<name>A0AA87NT24_TREMD</name>